<evidence type="ECO:0000259" key="1">
    <source>
        <dbReference type="SMART" id="SM00829"/>
    </source>
</evidence>
<dbReference type="InterPro" id="IPR011032">
    <property type="entry name" value="GroES-like_sf"/>
</dbReference>
<dbReference type="Pfam" id="PF08240">
    <property type="entry name" value="ADH_N"/>
    <property type="match status" value="1"/>
</dbReference>
<dbReference type="PANTHER" id="PTHR45348:SF2">
    <property type="entry name" value="ZINC-TYPE ALCOHOL DEHYDROGENASE-LIKE PROTEIN C2E1P3.01"/>
    <property type="match status" value="1"/>
</dbReference>
<dbReference type="InterPro" id="IPR036291">
    <property type="entry name" value="NAD(P)-bd_dom_sf"/>
</dbReference>
<protein>
    <recommendedName>
        <fullName evidence="1">Enoyl reductase (ER) domain-containing protein</fullName>
    </recommendedName>
</protein>
<dbReference type="SUPFAM" id="SSF50129">
    <property type="entry name" value="GroES-like"/>
    <property type="match status" value="1"/>
</dbReference>
<sequence>MFQSQQKALLLERKYGPFVVSTFPRPTSALPGELLIKVQAAALNPVDWIIQKTSRFHETYPVVCGSDIAGDVEDVGEGVTLIIDKEVDRVCQGYHENDYAGFQQYARVPAEIAAKIPEKISYSQASSLPLALATAAIGLYAESPSGIGLNPTFDSSVNFSGQVAIVIGGSTSVGQLAIQLLRLAKFDSIITYASAQHDSYLKSLGATECIDRKEVSLTALSESVKRITSAPVTVVYDAVCSSQSAPVGYDILASGGRMVYVLQDHIQNKVEDKKAIRVSGNVHILANREFGKIMYSKLTKFLEDGIIMPNKVEDLPGGLAGIVDGLERLEAGKVSGIKLVAHPQDTT</sequence>
<dbReference type="Pfam" id="PF00107">
    <property type="entry name" value="ADH_zinc_N"/>
    <property type="match status" value="1"/>
</dbReference>
<dbReference type="CDD" id="cd08249">
    <property type="entry name" value="enoyl_reductase_like"/>
    <property type="match status" value="1"/>
</dbReference>
<dbReference type="EMBL" id="JAACJM010000013">
    <property type="protein sequence ID" value="KAF5369593.1"/>
    <property type="molecule type" value="Genomic_DNA"/>
</dbReference>
<dbReference type="InterPro" id="IPR047122">
    <property type="entry name" value="Trans-enoyl_RdTase-like"/>
</dbReference>
<reference evidence="2 3" key="1">
    <citation type="journal article" date="2020" name="ISME J.">
        <title>Uncovering the hidden diversity of litter-decomposition mechanisms in mushroom-forming fungi.</title>
        <authorList>
            <person name="Floudas D."/>
            <person name="Bentzer J."/>
            <person name="Ahren D."/>
            <person name="Johansson T."/>
            <person name="Persson P."/>
            <person name="Tunlid A."/>
        </authorList>
    </citation>
    <scope>NUCLEOTIDE SEQUENCE [LARGE SCALE GENOMIC DNA]</scope>
    <source>
        <strain evidence="2 3">CBS 291.85</strain>
    </source>
</reference>
<dbReference type="Gene3D" id="3.40.50.720">
    <property type="entry name" value="NAD(P)-binding Rossmann-like Domain"/>
    <property type="match status" value="1"/>
</dbReference>
<feature type="domain" description="Enoyl reductase (ER)" evidence="1">
    <location>
        <begin position="16"/>
        <end position="341"/>
    </location>
</feature>
<dbReference type="OrthoDB" id="3233595at2759"/>
<dbReference type="Proteomes" id="UP000559256">
    <property type="component" value="Unassembled WGS sequence"/>
</dbReference>
<dbReference type="GO" id="GO:0016651">
    <property type="term" value="F:oxidoreductase activity, acting on NAD(P)H"/>
    <property type="evidence" value="ECO:0007669"/>
    <property type="project" value="InterPro"/>
</dbReference>
<accession>A0A8H5LU44</accession>
<dbReference type="InterPro" id="IPR013149">
    <property type="entry name" value="ADH-like_C"/>
</dbReference>
<dbReference type="InterPro" id="IPR013154">
    <property type="entry name" value="ADH-like_N"/>
</dbReference>
<dbReference type="SMART" id="SM00829">
    <property type="entry name" value="PKS_ER"/>
    <property type="match status" value="1"/>
</dbReference>
<keyword evidence="3" id="KW-1185">Reference proteome</keyword>
<name>A0A8H5LU44_9AGAR</name>
<dbReference type="SUPFAM" id="SSF51735">
    <property type="entry name" value="NAD(P)-binding Rossmann-fold domains"/>
    <property type="match status" value="1"/>
</dbReference>
<dbReference type="InterPro" id="IPR020843">
    <property type="entry name" value="ER"/>
</dbReference>
<evidence type="ECO:0000313" key="2">
    <source>
        <dbReference type="EMBL" id="KAF5369593.1"/>
    </source>
</evidence>
<proteinExistence type="predicted"/>
<dbReference type="AlphaFoldDB" id="A0A8H5LU44"/>
<gene>
    <name evidence="2" type="ORF">D9758_002657</name>
</gene>
<dbReference type="Gene3D" id="3.90.180.10">
    <property type="entry name" value="Medium-chain alcohol dehydrogenases, catalytic domain"/>
    <property type="match status" value="1"/>
</dbReference>
<comment type="caution">
    <text evidence="2">The sequence shown here is derived from an EMBL/GenBank/DDBJ whole genome shotgun (WGS) entry which is preliminary data.</text>
</comment>
<dbReference type="PANTHER" id="PTHR45348">
    <property type="entry name" value="HYPOTHETICAL OXIDOREDUCTASE (EUROFUNG)"/>
    <property type="match status" value="1"/>
</dbReference>
<evidence type="ECO:0000313" key="3">
    <source>
        <dbReference type="Proteomes" id="UP000559256"/>
    </source>
</evidence>
<organism evidence="2 3">
    <name type="scientific">Tetrapyrgos nigripes</name>
    <dbReference type="NCBI Taxonomy" id="182062"/>
    <lineage>
        <taxon>Eukaryota</taxon>
        <taxon>Fungi</taxon>
        <taxon>Dikarya</taxon>
        <taxon>Basidiomycota</taxon>
        <taxon>Agaricomycotina</taxon>
        <taxon>Agaricomycetes</taxon>
        <taxon>Agaricomycetidae</taxon>
        <taxon>Agaricales</taxon>
        <taxon>Marasmiineae</taxon>
        <taxon>Marasmiaceae</taxon>
        <taxon>Tetrapyrgos</taxon>
    </lineage>
</organism>